<dbReference type="PANTHER" id="PTHR19375">
    <property type="entry name" value="HEAT SHOCK PROTEIN 70KDA"/>
    <property type="match status" value="1"/>
</dbReference>
<dbReference type="InterPro" id="IPR013126">
    <property type="entry name" value="Hsp_70_fam"/>
</dbReference>
<comment type="caution">
    <text evidence="6">The sequence shown here is derived from an EMBL/GenBank/DDBJ whole genome shotgun (WGS) entry which is preliminary data.</text>
</comment>
<dbReference type="InterPro" id="IPR018181">
    <property type="entry name" value="Heat_shock_70_CS"/>
</dbReference>
<proteinExistence type="inferred from homology"/>
<keyword evidence="5" id="KW-0143">Chaperone</keyword>
<reference evidence="7" key="1">
    <citation type="submission" date="2023-07" db="EMBL/GenBank/DDBJ databases">
        <title>30 novel species of actinomycetes from the DSMZ collection.</title>
        <authorList>
            <person name="Nouioui I."/>
        </authorList>
    </citation>
    <scope>NUCLEOTIDE SEQUENCE [LARGE SCALE GENOMIC DNA]</scope>
    <source>
        <strain evidence="7">DSM 44938</strain>
    </source>
</reference>
<comment type="similarity">
    <text evidence="1">Belongs to the heat shock protein 70 family.</text>
</comment>
<dbReference type="CDD" id="cd24029">
    <property type="entry name" value="ASKHA_NBD_HSP70_DnaK_HscA_HscC"/>
    <property type="match status" value="1"/>
</dbReference>
<dbReference type="InterPro" id="IPR043129">
    <property type="entry name" value="ATPase_NBD"/>
</dbReference>
<dbReference type="PRINTS" id="PR00301">
    <property type="entry name" value="HEATSHOCK70"/>
</dbReference>
<dbReference type="PROSITE" id="PS00329">
    <property type="entry name" value="HSP70_2"/>
    <property type="match status" value="1"/>
</dbReference>
<accession>A0ABU2MKL4</accession>
<evidence type="ECO:0000256" key="3">
    <source>
        <dbReference type="ARBA" id="ARBA00022840"/>
    </source>
</evidence>
<sequence>MTQWVSKAVGIDLGTTNSAVAVMNPSDTDTVIHQDPTKAQTTPSAVWRNPRSGDLVVGRKAYARVGSEPEPITSVKRLMGTRRTVSLAGQELTPAQVSAEILREMKRQIEGDVTGFDSAAARWVVDRAVVTVPAYFDQPQIEATREAAELAGLRVVDLLHEPTAAASYHCWRSGVRDGTFLVYDLGGGTFDVSVVRCTAGDFRVLGISGNTMLGGDDIDGALARHLLGLLKEDGWRLDLDVTGDPEDGLRFRRLKSLAEAAKKALTDRTEYMLRDSGTVTDQAGDPVVIDTLIERGELEEVARPIVERTFQYCEEALERAQQEAGVRLADVDKVILAGGSTHLPLVRELVAARLCAATRDSEPVYEKVDTVVALGAAVRAAAVGGLELHDEARTVRVALRGTAVTTSDRAMVGGTVEALDPGVDLAGGYVQLTADDYEDTADLTPGGGFSFRRVPVTPGAQSLLSFDVFDANGGLRASVGRALTHDRAAGPLGSPVTTAICAKPILLEVSRAGRRHRRELIPAMRPLPLKAHFTFSHPGDTDTVEFRLYQQSRQIKVITANVPSSTPAGTDIHVDLEMDANLLITVRGTIGEHPFEGVVELPPERELPGQEQVEELDRGFRDALAYLPAGERNVSHAKMAKARESYESAVAEGDTARAVHEFGQMEEIVTGLGQPAAELEPPKRDFDKLVAQCDEANRYLGGRAGELDVPHDANEMGRAIETQREQGERAFAAGDQRSYGEAVGALHGYLEHLRNLASKALYKDAPVSDLERAVGLLSLVLERIEELRALAAAVGTAEQRATVEDIRRRTADLEPLISRDPQRVQQEAAHELRRLEQLETLLKGRGRGAEGAALPVDRV</sequence>
<evidence type="ECO:0000313" key="7">
    <source>
        <dbReference type="Proteomes" id="UP001183246"/>
    </source>
</evidence>
<evidence type="ECO:0000256" key="5">
    <source>
        <dbReference type="ARBA" id="ARBA00023186"/>
    </source>
</evidence>
<dbReference type="SUPFAM" id="SSF53067">
    <property type="entry name" value="Actin-like ATPase domain"/>
    <property type="match status" value="2"/>
</dbReference>
<protein>
    <submittedName>
        <fullName evidence="6">Hsp70 family protein</fullName>
    </submittedName>
</protein>
<keyword evidence="4" id="KW-0346">Stress response</keyword>
<dbReference type="EMBL" id="JAVREL010000002">
    <property type="protein sequence ID" value="MDT0341982.1"/>
    <property type="molecule type" value="Genomic_DNA"/>
</dbReference>
<gene>
    <name evidence="6" type="ORF">RM590_04935</name>
</gene>
<keyword evidence="3" id="KW-0067">ATP-binding</keyword>
<keyword evidence="2" id="KW-0547">Nucleotide-binding</keyword>
<dbReference type="Gene3D" id="3.30.420.40">
    <property type="match status" value="2"/>
</dbReference>
<dbReference type="Gene3D" id="3.90.640.10">
    <property type="entry name" value="Actin, Chain A, domain 4"/>
    <property type="match status" value="1"/>
</dbReference>
<evidence type="ECO:0000313" key="6">
    <source>
        <dbReference type="EMBL" id="MDT0341982.1"/>
    </source>
</evidence>
<dbReference type="Proteomes" id="UP001183246">
    <property type="component" value="Unassembled WGS sequence"/>
</dbReference>
<evidence type="ECO:0000256" key="1">
    <source>
        <dbReference type="ARBA" id="ARBA00007381"/>
    </source>
</evidence>
<dbReference type="RefSeq" id="WP_311703115.1">
    <property type="nucleotide sequence ID" value="NZ_JAVREL010000002.1"/>
</dbReference>
<name>A0ABU2MKL4_9ACTN</name>
<dbReference type="PROSITE" id="PS00297">
    <property type="entry name" value="HSP70_1"/>
    <property type="match status" value="1"/>
</dbReference>
<evidence type="ECO:0000256" key="2">
    <source>
        <dbReference type="ARBA" id="ARBA00022741"/>
    </source>
</evidence>
<evidence type="ECO:0000256" key="4">
    <source>
        <dbReference type="ARBA" id="ARBA00023016"/>
    </source>
</evidence>
<keyword evidence="7" id="KW-1185">Reference proteome</keyword>
<dbReference type="Pfam" id="PF00012">
    <property type="entry name" value="HSP70"/>
    <property type="match status" value="1"/>
</dbReference>
<organism evidence="6 7">
    <name type="scientific">Streptomyces litchfieldiae</name>
    <dbReference type="NCBI Taxonomy" id="3075543"/>
    <lineage>
        <taxon>Bacteria</taxon>
        <taxon>Bacillati</taxon>
        <taxon>Actinomycetota</taxon>
        <taxon>Actinomycetes</taxon>
        <taxon>Kitasatosporales</taxon>
        <taxon>Streptomycetaceae</taxon>
        <taxon>Streptomyces</taxon>
    </lineage>
</organism>
<dbReference type="PROSITE" id="PS01036">
    <property type="entry name" value="HSP70_3"/>
    <property type="match status" value="1"/>
</dbReference>